<reference evidence="2 3" key="1">
    <citation type="submission" date="2024-04" db="EMBL/GenBank/DDBJ databases">
        <authorList>
            <person name="Waldvogel A.-M."/>
            <person name="Schoenle A."/>
        </authorList>
    </citation>
    <scope>NUCLEOTIDE SEQUENCE [LARGE SCALE GENOMIC DNA]</scope>
</reference>
<accession>A0AAV2J8K9</accession>
<dbReference type="Proteomes" id="UP001497482">
    <property type="component" value="Chromosome 11"/>
</dbReference>
<feature type="region of interest" description="Disordered" evidence="1">
    <location>
        <begin position="1"/>
        <end position="102"/>
    </location>
</feature>
<name>A0AAV2J8K9_KNICA</name>
<sequence length="114" mass="12568">MASLRQSEKDTVHMSMHQKGRSPQDGPRRTVLAGQSVRVRAGRSRRSTKTKLESVSASSGHSIPMSPAQNPQGLAPDKGGPWMRPLEEAPVEGPWRRSLEEEATDSSMFNIFNI</sequence>
<evidence type="ECO:0000256" key="1">
    <source>
        <dbReference type="SAM" id="MobiDB-lite"/>
    </source>
</evidence>
<feature type="compositionally biased region" description="Polar residues" evidence="1">
    <location>
        <begin position="53"/>
        <end position="72"/>
    </location>
</feature>
<evidence type="ECO:0000313" key="3">
    <source>
        <dbReference type="Proteomes" id="UP001497482"/>
    </source>
</evidence>
<gene>
    <name evidence="2" type="ORF">KC01_LOCUS4818</name>
</gene>
<proteinExistence type="predicted"/>
<evidence type="ECO:0000313" key="2">
    <source>
        <dbReference type="EMBL" id="CAL1572816.1"/>
    </source>
</evidence>
<keyword evidence="3" id="KW-1185">Reference proteome</keyword>
<feature type="compositionally biased region" description="Basic residues" evidence="1">
    <location>
        <begin position="40"/>
        <end position="49"/>
    </location>
</feature>
<dbReference type="EMBL" id="OZ035833">
    <property type="protein sequence ID" value="CAL1572816.1"/>
    <property type="molecule type" value="Genomic_DNA"/>
</dbReference>
<protein>
    <submittedName>
        <fullName evidence="2">Uncharacterized protein</fullName>
    </submittedName>
</protein>
<dbReference type="AlphaFoldDB" id="A0AAV2J8K9"/>
<feature type="compositionally biased region" description="Basic and acidic residues" evidence="1">
    <location>
        <begin position="1"/>
        <end position="12"/>
    </location>
</feature>
<organism evidence="2 3">
    <name type="scientific">Knipowitschia caucasica</name>
    <name type="common">Caucasian dwarf goby</name>
    <name type="synonym">Pomatoschistus caucasicus</name>
    <dbReference type="NCBI Taxonomy" id="637954"/>
    <lineage>
        <taxon>Eukaryota</taxon>
        <taxon>Metazoa</taxon>
        <taxon>Chordata</taxon>
        <taxon>Craniata</taxon>
        <taxon>Vertebrata</taxon>
        <taxon>Euteleostomi</taxon>
        <taxon>Actinopterygii</taxon>
        <taxon>Neopterygii</taxon>
        <taxon>Teleostei</taxon>
        <taxon>Neoteleostei</taxon>
        <taxon>Acanthomorphata</taxon>
        <taxon>Gobiaria</taxon>
        <taxon>Gobiiformes</taxon>
        <taxon>Gobioidei</taxon>
        <taxon>Gobiidae</taxon>
        <taxon>Gobiinae</taxon>
        <taxon>Knipowitschia</taxon>
    </lineage>
</organism>